<protein>
    <submittedName>
        <fullName evidence="1">11878_t:CDS:1</fullName>
    </submittedName>
</protein>
<gene>
    <name evidence="1" type="ORF">RPERSI_LOCUS19200</name>
</gene>
<feature type="non-terminal residue" evidence="1">
    <location>
        <position position="39"/>
    </location>
</feature>
<dbReference type="Proteomes" id="UP000789920">
    <property type="component" value="Unassembled WGS sequence"/>
</dbReference>
<comment type="caution">
    <text evidence="1">The sequence shown here is derived from an EMBL/GenBank/DDBJ whole genome shotgun (WGS) entry which is preliminary data.</text>
</comment>
<feature type="non-terminal residue" evidence="1">
    <location>
        <position position="1"/>
    </location>
</feature>
<evidence type="ECO:0000313" key="2">
    <source>
        <dbReference type="Proteomes" id="UP000789920"/>
    </source>
</evidence>
<evidence type="ECO:0000313" key="1">
    <source>
        <dbReference type="EMBL" id="CAG8791291.1"/>
    </source>
</evidence>
<proteinExistence type="predicted"/>
<sequence length="39" mass="4008">SLILALSSLFESVTITSSSSGSLLEVLDGLVELGLKKIS</sequence>
<dbReference type="EMBL" id="CAJVQC010052194">
    <property type="protein sequence ID" value="CAG8791291.1"/>
    <property type="molecule type" value="Genomic_DNA"/>
</dbReference>
<organism evidence="1 2">
    <name type="scientific">Racocetra persica</name>
    <dbReference type="NCBI Taxonomy" id="160502"/>
    <lineage>
        <taxon>Eukaryota</taxon>
        <taxon>Fungi</taxon>
        <taxon>Fungi incertae sedis</taxon>
        <taxon>Mucoromycota</taxon>
        <taxon>Glomeromycotina</taxon>
        <taxon>Glomeromycetes</taxon>
        <taxon>Diversisporales</taxon>
        <taxon>Gigasporaceae</taxon>
        <taxon>Racocetra</taxon>
    </lineage>
</organism>
<keyword evidence="2" id="KW-1185">Reference proteome</keyword>
<reference evidence="1" key="1">
    <citation type="submission" date="2021-06" db="EMBL/GenBank/DDBJ databases">
        <authorList>
            <person name="Kallberg Y."/>
            <person name="Tangrot J."/>
            <person name="Rosling A."/>
        </authorList>
    </citation>
    <scope>NUCLEOTIDE SEQUENCE</scope>
    <source>
        <strain evidence="1">MA461A</strain>
    </source>
</reference>
<name>A0ACA9RGB5_9GLOM</name>
<accession>A0ACA9RGB5</accession>